<dbReference type="EMBL" id="DF820470">
    <property type="protein sequence ID" value="GAK59731.1"/>
    <property type="molecule type" value="Genomic_DNA"/>
</dbReference>
<dbReference type="Pfam" id="PF01408">
    <property type="entry name" value="GFO_IDH_MocA"/>
    <property type="match status" value="1"/>
</dbReference>
<name>A0A081C576_VECG1</name>
<dbReference type="InterPro" id="IPR036291">
    <property type="entry name" value="NAD(P)-bd_dom_sf"/>
</dbReference>
<dbReference type="Gene3D" id="3.30.360.10">
    <property type="entry name" value="Dihydrodipicolinate Reductase, domain 2"/>
    <property type="match status" value="1"/>
</dbReference>
<dbReference type="PANTHER" id="PTHR43377">
    <property type="entry name" value="BILIVERDIN REDUCTASE A"/>
    <property type="match status" value="1"/>
</dbReference>
<protein>
    <submittedName>
        <fullName evidence="3">Oxidoreductase domain protein</fullName>
    </submittedName>
</protein>
<evidence type="ECO:0000259" key="2">
    <source>
        <dbReference type="Pfam" id="PF22725"/>
    </source>
</evidence>
<dbReference type="AlphaFoldDB" id="A0A081C576"/>
<dbReference type="SUPFAM" id="SSF51735">
    <property type="entry name" value="NAD(P)-binding Rossmann-fold domains"/>
    <property type="match status" value="1"/>
</dbReference>
<dbReference type="Gene3D" id="3.40.50.720">
    <property type="entry name" value="NAD(P)-binding Rossmann-like Domain"/>
    <property type="match status" value="1"/>
</dbReference>
<keyword evidence="4" id="KW-1185">Reference proteome</keyword>
<feature type="domain" description="GFO/IDH/MocA-like oxidoreductase" evidence="2">
    <location>
        <begin position="128"/>
        <end position="246"/>
    </location>
</feature>
<evidence type="ECO:0000313" key="3">
    <source>
        <dbReference type="EMBL" id="GAK59731.1"/>
    </source>
</evidence>
<organism evidence="3 4">
    <name type="scientific">Vecturithrix granuli</name>
    <dbReference type="NCBI Taxonomy" id="1499967"/>
    <lineage>
        <taxon>Bacteria</taxon>
        <taxon>Candidatus Moduliflexota</taxon>
        <taxon>Candidatus Vecturitrichia</taxon>
        <taxon>Candidatus Vecturitrichales</taxon>
        <taxon>Candidatus Vecturitrichaceae</taxon>
        <taxon>Candidatus Vecturithrix</taxon>
    </lineage>
</organism>
<evidence type="ECO:0000259" key="1">
    <source>
        <dbReference type="Pfam" id="PF01408"/>
    </source>
</evidence>
<dbReference type="InterPro" id="IPR000683">
    <property type="entry name" value="Gfo/Idh/MocA-like_OxRdtase_N"/>
</dbReference>
<evidence type="ECO:0000313" key="4">
    <source>
        <dbReference type="Proteomes" id="UP000030661"/>
    </source>
</evidence>
<proteinExistence type="predicted"/>
<feature type="domain" description="Gfo/Idh/MocA-like oxidoreductase N-terminal" evidence="1">
    <location>
        <begin position="3"/>
        <end position="118"/>
    </location>
</feature>
<dbReference type="SUPFAM" id="SSF55347">
    <property type="entry name" value="Glyceraldehyde-3-phosphate dehydrogenase-like, C-terminal domain"/>
    <property type="match status" value="1"/>
</dbReference>
<reference evidence="3 4" key="1">
    <citation type="journal article" date="2015" name="PeerJ">
        <title>First genomic representation of candidate bacterial phylum KSB3 points to enhanced environmental sensing as a trigger of wastewater bulking.</title>
        <authorList>
            <person name="Sekiguchi Y."/>
            <person name="Ohashi A."/>
            <person name="Parks D.H."/>
            <person name="Yamauchi T."/>
            <person name="Tyson G.W."/>
            <person name="Hugenholtz P."/>
        </authorList>
    </citation>
    <scope>NUCLEOTIDE SEQUENCE [LARGE SCALE GENOMIC DNA]</scope>
</reference>
<dbReference type="STRING" id="1499967.U27_06716"/>
<dbReference type="GO" id="GO:0000166">
    <property type="term" value="F:nucleotide binding"/>
    <property type="evidence" value="ECO:0007669"/>
    <property type="project" value="InterPro"/>
</dbReference>
<dbReference type="PANTHER" id="PTHR43377:SF1">
    <property type="entry name" value="BILIVERDIN REDUCTASE A"/>
    <property type="match status" value="1"/>
</dbReference>
<sequence length="334" mass="37126">MLHVGIIGAGFMGRTHGDAYKKLADVRLAGIASRGQEKARQFAEDYQCPNYSQPEELIAHPEIDIIDICLPTHLHEQYVVLAAAHGKHVLCEKPFSLTLEAADRMIEATRKAGIKFMIAQVLRFWPEYMKIKELCDQGAPGKINMIYANRLAQFPNWGDWFQDVEKSGGALFDLHLHDIDYLRYLLGPVRSVYAVGKQDANGAWNHVVSILNFANGARAVAEGSNQMAAGYPFTMSLRAVGEQGTIDFSFKAGFNLEERASAANAVVLYREGQSPEVLDVVQKDGYLHEIEYFMNCVKNDIQPAVVTPEESREVLQLVLALKESLESGQVVQIA</sequence>
<dbReference type="Pfam" id="PF22725">
    <property type="entry name" value="GFO_IDH_MocA_C3"/>
    <property type="match status" value="1"/>
</dbReference>
<dbReference type="InterPro" id="IPR055170">
    <property type="entry name" value="GFO_IDH_MocA-like_dom"/>
</dbReference>
<gene>
    <name evidence="3" type="ORF">U27_06716</name>
</gene>
<dbReference type="InterPro" id="IPR051450">
    <property type="entry name" value="Gfo/Idh/MocA_Oxidoreductases"/>
</dbReference>
<dbReference type="Proteomes" id="UP000030661">
    <property type="component" value="Unassembled WGS sequence"/>
</dbReference>
<dbReference type="eggNOG" id="COG0673">
    <property type="taxonomic scope" value="Bacteria"/>
</dbReference>
<dbReference type="HOGENOM" id="CLU_023194_1_2_0"/>
<accession>A0A081C576</accession>